<dbReference type="GO" id="GO:0032526">
    <property type="term" value="P:response to retinoic acid"/>
    <property type="evidence" value="ECO:0007669"/>
    <property type="project" value="TreeGrafter"/>
</dbReference>
<dbReference type="Gene3D" id="3.40.50.1820">
    <property type="entry name" value="alpha/beta hydrolase"/>
    <property type="match status" value="1"/>
</dbReference>
<dbReference type="GO" id="GO:0005737">
    <property type="term" value="C:cytoplasm"/>
    <property type="evidence" value="ECO:0007669"/>
    <property type="project" value="TreeGrafter"/>
</dbReference>
<dbReference type="SUPFAM" id="SSF53474">
    <property type="entry name" value="alpha/beta-Hydrolases"/>
    <property type="match status" value="1"/>
</dbReference>
<dbReference type="InterPro" id="IPR050593">
    <property type="entry name" value="LovG"/>
</dbReference>
<name>W6UFR4_ECHGR</name>
<comment type="caution">
    <text evidence="4">The sequence shown here is derived from an EMBL/GenBank/DDBJ whole genome shotgun (WGS) entry which is preliminary data.</text>
</comment>
<dbReference type="InterPro" id="IPR029058">
    <property type="entry name" value="AB_hydrolase_fold"/>
</dbReference>
<dbReference type="EMBL" id="APAU02000098">
    <property type="protein sequence ID" value="EUB56932.1"/>
    <property type="molecule type" value="Genomic_DNA"/>
</dbReference>
<dbReference type="PANTHER" id="PTHR48070:SF6">
    <property type="entry name" value="ESTERASE OVCA2"/>
    <property type="match status" value="1"/>
</dbReference>
<accession>W6UFR4</accession>
<dbReference type="GO" id="GO:0016787">
    <property type="term" value="F:hydrolase activity"/>
    <property type="evidence" value="ECO:0007669"/>
    <property type="project" value="UniProtKB-KW"/>
</dbReference>
<protein>
    <submittedName>
        <fullName evidence="4">Ovarian cancer-associated protein</fullName>
    </submittedName>
</protein>
<dbReference type="RefSeq" id="XP_024348128.1">
    <property type="nucleotide sequence ID" value="XM_024497418.1"/>
</dbReference>
<keyword evidence="2" id="KW-0378">Hydrolase</keyword>
<reference evidence="4 5" key="1">
    <citation type="journal article" date="2013" name="Nat. Genet.">
        <title>The genome of the hydatid tapeworm Echinococcus granulosus.</title>
        <authorList>
            <person name="Zheng H."/>
            <person name="Zhang W."/>
            <person name="Zhang L."/>
            <person name="Zhang Z."/>
            <person name="Li J."/>
            <person name="Lu G."/>
            <person name="Zhu Y."/>
            <person name="Wang Y."/>
            <person name="Huang Y."/>
            <person name="Liu J."/>
            <person name="Kang H."/>
            <person name="Chen J."/>
            <person name="Wang L."/>
            <person name="Chen A."/>
            <person name="Yu S."/>
            <person name="Gao Z."/>
            <person name="Jin L."/>
            <person name="Gu W."/>
            <person name="Wang Z."/>
            <person name="Zhao L."/>
            <person name="Shi B."/>
            <person name="Wen H."/>
            <person name="Lin R."/>
            <person name="Jones M.K."/>
            <person name="Brejova B."/>
            <person name="Vinar T."/>
            <person name="Zhao G."/>
            <person name="McManus D.P."/>
            <person name="Chen Z."/>
            <person name="Zhou Y."/>
            <person name="Wang S."/>
        </authorList>
    </citation>
    <scope>NUCLEOTIDE SEQUENCE [LARGE SCALE GENOMIC DNA]</scope>
</reference>
<sequence length="238" mass="26562">MQLGSSLVYVLFSVLPVSIKISNLFLCEFVPTDDVTEGNTFREKSGYFRKILKGSCEFVFIDSPLKIPSPADTVDQGFGWWFSQSDDSFDPAEHTDFLRGFDESVEVVKNALKEQGPFDGIFAFSQGAAFVTLLQLLMEQHPQEWNAPTVNFAILVAPFRSRSSLHAPLYKGLIKMPTLLVYGRDDKVIPAEMTEELLPLYTAPQTTFVHPGGHMIPTTAAAKEAFRTFIGQFLPNVK</sequence>
<dbReference type="InterPro" id="IPR005645">
    <property type="entry name" value="FSH-like_dom"/>
</dbReference>
<evidence type="ECO:0000313" key="4">
    <source>
        <dbReference type="EMBL" id="EUB56932.1"/>
    </source>
</evidence>
<dbReference type="STRING" id="6210.W6UFR4"/>
<dbReference type="KEGG" id="egl:EGR_08169"/>
<dbReference type="Pfam" id="PF03959">
    <property type="entry name" value="FSH1"/>
    <property type="match status" value="1"/>
</dbReference>
<dbReference type="PANTHER" id="PTHR48070">
    <property type="entry name" value="ESTERASE OVCA2"/>
    <property type="match status" value="1"/>
</dbReference>
<evidence type="ECO:0000259" key="3">
    <source>
        <dbReference type="Pfam" id="PF03959"/>
    </source>
</evidence>
<dbReference type="OrthoDB" id="414698at2759"/>
<comment type="similarity">
    <text evidence="1">Belongs to the LovG family.</text>
</comment>
<dbReference type="AlphaFoldDB" id="W6UFR4"/>
<evidence type="ECO:0000256" key="2">
    <source>
        <dbReference type="ARBA" id="ARBA00022801"/>
    </source>
</evidence>
<keyword evidence="5" id="KW-1185">Reference proteome</keyword>
<evidence type="ECO:0000256" key="1">
    <source>
        <dbReference type="ARBA" id="ARBA00005863"/>
    </source>
</evidence>
<dbReference type="GeneID" id="36343884"/>
<organism evidence="4 5">
    <name type="scientific">Echinococcus granulosus</name>
    <name type="common">Hydatid tapeworm</name>
    <dbReference type="NCBI Taxonomy" id="6210"/>
    <lineage>
        <taxon>Eukaryota</taxon>
        <taxon>Metazoa</taxon>
        <taxon>Spiralia</taxon>
        <taxon>Lophotrochozoa</taxon>
        <taxon>Platyhelminthes</taxon>
        <taxon>Cestoda</taxon>
        <taxon>Eucestoda</taxon>
        <taxon>Cyclophyllidea</taxon>
        <taxon>Taeniidae</taxon>
        <taxon>Echinococcus</taxon>
        <taxon>Echinococcus granulosus group</taxon>
    </lineage>
</organism>
<dbReference type="GO" id="GO:0005634">
    <property type="term" value="C:nucleus"/>
    <property type="evidence" value="ECO:0007669"/>
    <property type="project" value="TreeGrafter"/>
</dbReference>
<gene>
    <name evidence="4" type="ORF">EGR_08169</name>
</gene>
<feature type="domain" description="Serine hydrolase" evidence="3">
    <location>
        <begin position="36"/>
        <end position="225"/>
    </location>
</feature>
<dbReference type="Proteomes" id="UP000019149">
    <property type="component" value="Unassembled WGS sequence"/>
</dbReference>
<dbReference type="CTD" id="36343884"/>
<proteinExistence type="inferred from homology"/>
<dbReference type="OMA" id="EEPRGWW"/>
<evidence type="ECO:0000313" key="5">
    <source>
        <dbReference type="Proteomes" id="UP000019149"/>
    </source>
</evidence>